<evidence type="ECO:0000256" key="1">
    <source>
        <dbReference type="SAM" id="SignalP"/>
    </source>
</evidence>
<accession>A0ABV2JA51</accession>
<organism evidence="3 4">
    <name type="scientific">Peptoniphilus olsenii</name>
    <dbReference type="NCBI Taxonomy" id="411570"/>
    <lineage>
        <taxon>Bacteria</taxon>
        <taxon>Bacillati</taxon>
        <taxon>Bacillota</taxon>
        <taxon>Tissierellia</taxon>
        <taxon>Tissierellales</taxon>
        <taxon>Peptoniphilaceae</taxon>
        <taxon>Peptoniphilus</taxon>
    </lineage>
</organism>
<feature type="chain" id="PRO_5047143683" description="YcdB/YcdC repeated domain-containing protein" evidence="1">
    <location>
        <begin position="24"/>
        <end position="666"/>
    </location>
</feature>
<dbReference type="Pfam" id="PF16244">
    <property type="entry name" value="DUF4901"/>
    <property type="match status" value="1"/>
</dbReference>
<proteinExistence type="predicted"/>
<evidence type="ECO:0000259" key="2">
    <source>
        <dbReference type="Pfam" id="PF16244"/>
    </source>
</evidence>
<dbReference type="Proteomes" id="UP001549162">
    <property type="component" value="Unassembled WGS sequence"/>
</dbReference>
<protein>
    <recommendedName>
        <fullName evidence="2">YcdB/YcdC repeated domain-containing protein</fullName>
    </recommendedName>
</protein>
<name>A0ABV2JA51_9FIRM</name>
<keyword evidence="4" id="KW-1185">Reference proteome</keyword>
<evidence type="ECO:0000313" key="4">
    <source>
        <dbReference type="Proteomes" id="UP001549162"/>
    </source>
</evidence>
<feature type="domain" description="YcdB/YcdC repeated" evidence="2">
    <location>
        <begin position="48"/>
        <end position="197"/>
    </location>
</feature>
<dbReference type="EMBL" id="JBEPMA010000007">
    <property type="protein sequence ID" value="MET3617669.1"/>
    <property type="molecule type" value="Genomic_DNA"/>
</dbReference>
<sequence length="666" mass="76681">MKVYKKLALTTILTASLISPTFAATENTNTKNSEIQNISEESVKGELENLKKVFNISNDYEYFNISRTSLDERFENKFLQDLTKKKYITNYEWSDDKLGNIYVSVNSDGDLVSYSKNTVNEDNKNNKINLSKNDAEEEINKVLNQAINNFDKNYVLQDYSIDRYTGEHNFSYMRTMNGIPFVDQNIVVTYSPVHKEINSISIASNFGEFVSFIKDSHFKKEDKIGMKKSKEILQKESPLKLSYLIKNDKSERVYYTQVPNINARTGEISDNDFYSGYGYAKDAAESSNADGSLSKVEKEKLKGIKNLAPQSEAKKIAKEIIGDGYKVKNISTYSHDKIYTYEITLLKGEIQADVILNAKTLELLSVSNYENSKNNQKLKEDELKKMAIEITRDYANTNDLNFKKMKVTYHKEYADILIPRYVYTRLVIGDGVKIQINYDKNLNSFSRDYSAVEFNKEKLKLTPEEATEIYFNSKDFGLKYQMTNEGPKLFYGSINSINPQIGEDKVLRDINGNIVNFKEQINYSDLNNARNKDAINYMTNAGLGIVNKNLADKVTYGEFIDLLEGYDVEPLNAIGLNYGIKNLEKIKDKNIIEKDAVKAIVYYDNLEKFTQAKKIFKEDIFENQKNLKEYENYYIIAKGFELIGDEIKPDEELSLEEILYLIYRAL</sequence>
<dbReference type="InterPro" id="IPR032599">
    <property type="entry name" value="YcdB/YcdC_rep_domain"/>
</dbReference>
<gene>
    <name evidence="3" type="ORF">ABID14_001303</name>
</gene>
<comment type="caution">
    <text evidence="3">The sequence shown here is derived from an EMBL/GenBank/DDBJ whole genome shotgun (WGS) entry which is preliminary data.</text>
</comment>
<reference evidence="3 4" key="1">
    <citation type="submission" date="2024-06" db="EMBL/GenBank/DDBJ databases">
        <title>Genomic Encyclopedia of Type Strains, Phase IV (KMG-IV): sequencing the most valuable type-strain genomes for metagenomic binning, comparative biology and taxonomic classification.</title>
        <authorList>
            <person name="Goeker M."/>
        </authorList>
    </citation>
    <scope>NUCLEOTIDE SEQUENCE [LARGE SCALE GENOMIC DNA]</scope>
    <source>
        <strain evidence="3 4">DSM 21460</strain>
    </source>
</reference>
<keyword evidence="1" id="KW-0732">Signal</keyword>
<dbReference type="RefSeq" id="WP_354368333.1">
    <property type="nucleotide sequence ID" value="NZ_JBEPMA010000007.1"/>
</dbReference>
<evidence type="ECO:0000313" key="3">
    <source>
        <dbReference type="EMBL" id="MET3617669.1"/>
    </source>
</evidence>
<feature type="signal peptide" evidence="1">
    <location>
        <begin position="1"/>
        <end position="23"/>
    </location>
</feature>